<name>A0A0D6P5I5_9PROT</name>
<evidence type="ECO:0000256" key="3">
    <source>
        <dbReference type="ARBA" id="ARBA00022989"/>
    </source>
</evidence>
<keyword evidence="3 6" id="KW-1133">Transmembrane helix</keyword>
<dbReference type="InterPro" id="IPR023271">
    <property type="entry name" value="Aquaporin-like"/>
</dbReference>
<protein>
    <submittedName>
        <fullName evidence="7">Formate/nitrite transporter</fullName>
    </submittedName>
</protein>
<evidence type="ECO:0000256" key="5">
    <source>
        <dbReference type="ARBA" id="ARBA00049660"/>
    </source>
</evidence>
<evidence type="ECO:0000256" key="1">
    <source>
        <dbReference type="ARBA" id="ARBA00004141"/>
    </source>
</evidence>
<feature type="transmembrane region" description="Helical" evidence="6">
    <location>
        <begin position="190"/>
        <end position="208"/>
    </location>
</feature>
<evidence type="ECO:0000313" key="8">
    <source>
        <dbReference type="Proteomes" id="UP000032680"/>
    </source>
</evidence>
<comment type="similarity">
    <text evidence="5">Belongs to the FNT transporter (TC 1.A.16) family.</text>
</comment>
<dbReference type="Gene3D" id="1.20.1080.10">
    <property type="entry name" value="Glycerol uptake facilitator protein"/>
    <property type="match status" value="1"/>
</dbReference>
<feature type="transmembrane region" description="Helical" evidence="6">
    <location>
        <begin position="31"/>
        <end position="51"/>
    </location>
</feature>
<feature type="transmembrane region" description="Helical" evidence="6">
    <location>
        <begin position="63"/>
        <end position="93"/>
    </location>
</feature>
<keyword evidence="2 6" id="KW-0812">Transmembrane</keyword>
<feature type="transmembrane region" description="Helical" evidence="6">
    <location>
        <begin position="242"/>
        <end position="262"/>
    </location>
</feature>
<reference evidence="7 8" key="1">
    <citation type="submission" date="2012-11" db="EMBL/GenBank/DDBJ databases">
        <title>Whole genome sequence of Acidisphaera rubrifaciens HS-AP3.</title>
        <authorList>
            <person name="Azuma Y."/>
            <person name="Higashiura N."/>
            <person name="Hirakawa H."/>
            <person name="Matsushita K."/>
        </authorList>
    </citation>
    <scope>NUCLEOTIDE SEQUENCE [LARGE SCALE GENOMIC DNA]</scope>
    <source>
        <strain evidence="7 8">HS-AP3</strain>
    </source>
</reference>
<dbReference type="GO" id="GO:0005886">
    <property type="term" value="C:plasma membrane"/>
    <property type="evidence" value="ECO:0007669"/>
    <property type="project" value="TreeGrafter"/>
</dbReference>
<dbReference type="InterPro" id="IPR000292">
    <property type="entry name" value="For/NO2_transpt"/>
</dbReference>
<dbReference type="AlphaFoldDB" id="A0A0D6P5I5"/>
<dbReference type="EMBL" id="BANB01000101">
    <property type="protein sequence ID" value="GAN76463.1"/>
    <property type="molecule type" value="Genomic_DNA"/>
</dbReference>
<organism evidence="7 8">
    <name type="scientific">Acidisphaera rubrifaciens HS-AP3</name>
    <dbReference type="NCBI Taxonomy" id="1231350"/>
    <lineage>
        <taxon>Bacteria</taxon>
        <taxon>Pseudomonadati</taxon>
        <taxon>Pseudomonadota</taxon>
        <taxon>Alphaproteobacteria</taxon>
        <taxon>Acetobacterales</taxon>
        <taxon>Acetobacteraceae</taxon>
        <taxon>Acidisphaera</taxon>
    </lineage>
</organism>
<dbReference type="Proteomes" id="UP000032680">
    <property type="component" value="Unassembled WGS sequence"/>
</dbReference>
<comment type="caution">
    <text evidence="7">The sequence shown here is derived from an EMBL/GenBank/DDBJ whole genome shotgun (WGS) entry which is preliminary data.</text>
</comment>
<sequence>MSSDSLTPADLAARLLAAGGARAGLGVGDMLLRGALSGALLGISTSLAVTAATETATPLAGALIFPVGFVMIVLLGFELVTGNFAVLPLAVLGRRLSPGAMLGNFVAVFVGNLLGSLLYAALFAVVMTDAGTAGALPPVAARIVHIAQVKTTGYAAMGTAGLATCFVKAVLCNWMVCMGVVMSLASTSQIGRIVGAWMPITIFFAQGFEHSVVNMFVIPAGMMLGARITLAEWWLWNEIPVTLGNLAGGVLLVALPFFFTYVRGAPARPVLAEPAAAGAD</sequence>
<proteinExistence type="inferred from homology"/>
<dbReference type="Pfam" id="PF01226">
    <property type="entry name" value="Form_Nir_trans"/>
    <property type="match status" value="1"/>
</dbReference>
<evidence type="ECO:0000256" key="2">
    <source>
        <dbReference type="ARBA" id="ARBA00022692"/>
    </source>
</evidence>
<evidence type="ECO:0000256" key="6">
    <source>
        <dbReference type="SAM" id="Phobius"/>
    </source>
</evidence>
<accession>A0A0D6P5I5</accession>
<dbReference type="PANTHER" id="PTHR30520:SF6">
    <property type="entry name" value="FORMATE_NITRATE FAMILY TRANSPORTER (EUROFUNG)"/>
    <property type="match status" value="1"/>
</dbReference>
<comment type="subcellular location">
    <subcellularLocation>
        <location evidence="1">Membrane</location>
        <topology evidence="1">Multi-pass membrane protein</topology>
    </subcellularLocation>
</comment>
<dbReference type="OrthoDB" id="9786493at2"/>
<feature type="transmembrane region" description="Helical" evidence="6">
    <location>
        <begin position="105"/>
        <end position="127"/>
    </location>
</feature>
<keyword evidence="8" id="KW-1185">Reference proteome</keyword>
<evidence type="ECO:0000256" key="4">
    <source>
        <dbReference type="ARBA" id="ARBA00023136"/>
    </source>
</evidence>
<gene>
    <name evidence="7" type="ORF">Asru_0101_02</name>
</gene>
<dbReference type="RefSeq" id="WP_048860277.1">
    <property type="nucleotide sequence ID" value="NZ_BANB01000101.1"/>
</dbReference>
<dbReference type="PANTHER" id="PTHR30520">
    <property type="entry name" value="FORMATE TRANSPORTER-RELATED"/>
    <property type="match status" value="1"/>
</dbReference>
<evidence type="ECO:0000313" key="7">
    <source>
        <dbReference type="EMBL" id="GAN76463.1"/>
    </source>
</evidence>
<dbReference type="GO" id="GO:0015499">
    <property type="term" value="F:formate transmembrane transporter activity"/>
    <property type="evidence" value="ECO:0007669"/>
    <property type="project" value="TreeGrafter"/>
</dbReference>
<keyword evidence="4 6" id="KW-0472">Membrane</keyword>